<evidence type="ECO:0000256" key="1">
    <source>
        <dbReference type="SAM" id="MobiDB-lite"/>
    </source>
</evidence>
<name>A0AAN7HA46_9PEZI</name>
<reference evidence="2" key="2">
    <citation type="submission" date="2023-05" db="EMBL/GenBank/DDBJ databases">
        <authorList>
            <consortium name="Lawrence Berkeley National Laboratory"/>
            <person name="Steindorff A."/>
            <person name="Hensen N."/>
            <person name="Bonometti L."/>
            <person name="Westerberg I."/>
            <person name="Brannstrom I.O."/>
            <person name="Guillou S."/>
            <person name="Cros-Aarteil S."/>
            <person name="Calhoun S."/>
            <person name="Haridas S."/>
            <person name="Kuo A."/>
            <person name="Mondo S."/>
            <person name="Pangilinan J."/>
            <person name="Riley R."/>
            <person name="Labutti K."/>
            <person name="Andreopoulos B."/>
            <person name="Lipzen A."/>
            <person name="Chen C."/>
            <person name="Yanf M."/>
            <person name="Daum C."/>
            <person name="Ng V."/>
            <person name="Clum A."/>
            <person name="Ohm R."/>
            <person name="Martin F."/>
            <person name="Silar P."/>
            <person name="Natvig D."/>
            <person name="Lalanne C."/>
            <person name="Gautier V."/>
            <person name="Ament-Velasquez S.L."/>
            <person name="Kruys A."/>
            <person name="Hutchinson M.I."/>
            <person name="Powell A.J."/>
            <person name="Barry K."/>
            <person name="Miller A.N."/>
            <person name="Grigoriev I.V."/>
            <person name="Debuchy R."/>
            <person name="Gladieux P."/>
            <person name="Thoren M.H."/>
            <person name="Johannesson H."/>
        </authorList>
    </citation>
    <scope>NUCLEOTIDE SEQUENCE</scope>
    <source>
        <strain evidence="2">CBS 532.94</strain>
    </source>
</reference>
<reference evidence="2" key="1">
    <citation type="journal article" date="2023" name="Mol. Phylogenet. Evol.">
        <title>Genome-scale phylogeny and comparative genomics of the fungal order Sordariales.</title>
        <authorList>
            <person name="Hensen N."/>
            <person name="Bonometti L."/>
            <person name="Westerberg I."/>
            <person name="Brannstrom I.O."/>
            <person name="Guillou S."/>
            <person name="Cros-Aarteil S."/>
            <person name="Calhoun S."/>
            <person name="Haridas S."/>
            <person name="Kuo A."/>
            <person name="Mondo S."/>
            <person name="Pangilinan J."/>
            <person name="Riley R."/>
            <person name="LaButti K."/>
            <person name="Andreopoulos B."/>
            <person name="Lipzen A."/>
            <person name="Chen C."/>
            <person name="Yan M."/>
            <person name="Daum C."/>
            <person name="Ng V."/>
            <person name="Clum A."/>
            <person name="Steindorff A."/>
            <person name="Ohm R.A."/>
            <person name="Martin F."/>
            <person name="Silar P."/>
            <person name="Natvig D.O."/>
            <person name="Lalanne C."/>
            <person name="Gautier V."/>
            <person name="Ament-Velasquez S.L."/>
            <person name="Kruys A."/>
            <person name="Hutchinson M.I."/>
            <person name="Powell A.J."/>
            <person name="Barry K."/>
            <person name="Miller A.N."/>
            <person name="Grigoriev I.V."/>
            <person name="Debuchy R."/>
            <person name="Gladieux P."/>
            <person name="Hiltunen Thoren M."/>
            <person name="Johannesson H."/>
        </authorList>
    </citation>
    <scope>NUCLEOTIDE SEQUENCE</scope>
    <source>
        <strain evidence="2">CBS 532.94</strain>
    </source>
</reference>
<gene>
    <name evidence="2" type="ORF">C8A03DRAFT_45975</name>
</gene>
<keyword evidence="3" id="KW-1185">Reference proteome</keyword>
<feature type="compositionally biased region" description="Polar residues" evidence="1">
    <location>
        <begin position="164"/>
        <end position="174"/>
    </location>
</feature>
<accession>A0AAN7HA46</accession>
<protein>
    <recommendedName>
        <fullName evidence="4">Circumsporozoite protein</fullName>
    </recommendedName>
</protein>
<proteinExistence type="predicted"/>
<feature type="compositionally biased region" description="Low complexity" evidence="1">
    <location>
        <begin position="175"/>
        <end position="209"/>
    </location>
</feature>
<feature type="region of interest" description="Disordered" evidence="1">
    <location>
        <begin position="244"/>
        <end position="282"/>
    </location>
</feature>
<feature type="compositionally biased region" description="Low complexity" evidence="1">
    <location>
        <begin position="246"/>
        <end position="282"/>
    </location>
</feature>
<evidence type="ECO:0008006" key="4">
    <source>
        <dbReference type="Google" id="ProtNLM"/>
    </source>
</evidence>
<organism evidence="2 3">
    <name type="scientific">Achaetomium macrosporum</name>
    <dbReference type="NCBI Taxonomy" id="79813"/>
    <lineage>
        <taxon>Eukaryota</taxon>
        <taxon>Fungi</taxon>
        <taxon>Dikarya</taxon>
        <taxon>Ascomycota</taxon>
        <taxon>Pezizomycotina</taxon>
        <taxon>Sordariomycetes</taxon>
        <taxon>Sordariomycetidae</taxon>
        <taxon>Sordariales</taxon>
        <taxon>Chaetomiaceae</taxon>
        <taxon>Achaetomium</taxon>
    </lineage>
</organism>
<evidence type="ECO:0000313" key="2">
    <source>
        <dbReference type="EMBL" id="KAK4235953.1"/>
    </source>
</evidence>
<dbReference type="Proteomes" id="UP001303760">
    <property type="component" value="Unassembled WGS sequence"/>
</dbReference>
<sequence length="394" mass="39626">MYSKIPVVAGLLAIAEARFGQEGAVQSVISALGNFGQPGQAATLAGQTPGVLLAGANACAKLQLADEIVSTLGNDPEVIAAAAQLVAAEKNFNPFAVSIPSLCSDANLPATPELRGILPLVDPAVTGADVENANSAQSLKTPFEADGKSVAEIAQLNGFSNFTLQGSDGSTSNAGNNGNNNNGNNNNGSNNNGNNNNGNNSNNGNNDAATSVAATSTAAATTKAAQCGGVRTLTTVVVASPTATEAAGDNNNNNNNNAGNNNNNAGNNGNNNKAGNNAGNNAGGQQSSIAGLDFGTCVPTIKFVGGLGGRPATEFTFQAIDPQISSRQQEALNPNIITNRICDELTNICGANQAAKDACQDAKAQIQALGTRNAQTAETWNELLGFAGVDVSQN</sequence>
<dbReference type="AlphaFoldDB" id="A0AAN7HA46"/>
<evidence type="ECO:0000313" key="3">
    <source>
        <dbReference type="Proteomes" id="UP001303760"/>
    </source>
</evidence>
<dbReference type="EMBL" id="MU860225">
    <property type="protein sequence ID" value="KAK4235953.1"/>
    <property type="molecule type" value="Genomic_DNA"/>
</dbReference>
<comment type="caution">
    <text evidence="2">The sequence shown here is derived from an EMBL/GenBank/DDBJ whole genome shotgun (WGS) entry which is preliminary data.</text>
</comment>
<feature type="region of interest" description="Disordered" evidence="1">
    <location>
        <begin position="164"/>
        <end position="209"/>
    </location>
</feature>